<dbReference type="GO" id="GO:0016763">
    <property type="term" value="F:pentosyltransferase activity"/>
    <property type="evidence" value="ECO:0007669"/>
    <property type="project" value="TreeGrafter"/>
</dbReference>
<dbReference type="PANTHER" id="PTHR33908">
    <property type="entry name" value="MANNOSYLTRANSFERASE YKCB-RELATED"/>
    <property type="match status" value="1"/>
</dbReference>
<dbReference type="AlphaFoldDB" id="A5G806"/>
<gene>
    <name evidence="10" type="ordered locus">Gura_3772</name>
</gene>
<evidence type="ECO:0000313" key="10">
    <source>
        <dbReference type="EMBL" id="ABQ27924.1"/>
    </source>
</evidence>
<dbReference type="PANTHER" id="PTHR33908:SF11">
    <property type="entry name" value="MEMBRANE PROTEIN"/>
    <property type="match status" value="1"/>
</dbReference>
<keyword evidence="2" id="KW-1003">Cell membrane</keyword>
<evidence type="ECO:0000256" key="1">
    <source>
        <dbReference type="ARBA" id="ARBA00004651"/>
    </source>
</evidence>
<evidence type="ECO:0000256" key="5">
    <source>
        <dbReference type="ARBA" id="ARBA00022692"/>
    </source>
</evidence>
<dbReference type="Pfam" id="PF13231">
    <property type="entry name" value="PMT_2"/>
    <property type="match status" value="1"/>
</dbReference>
<feature type="transmembrane region" description="Helical" evidence="8">
    <location>
        <begin position="178"/>
        <end position="194"/>
    </location>
</feature>
<dbReference type="HOGENOM" id="CLU_506944_0_0_7"/>
<dbReference type="InterPro" id="IPR050297">
    <property type="entry name" value="LipidA_mod_glycosyltrf_83"/>
</dbReference>
<keyword evidence="11" id="KW-1185">Reference proteome</keyword>
<name>A5G806_GEOUR</name>
<evidence type="ECO:0000313" key="11">
    <source>
        <dbReference type="Proteomes" id="UP000006695"/>
    </source>
</evidence>
<dbReference type="RefSeq" id="WP_011940573.1">
    <property type="nucleotide sequence ID" value="NC_009483.1"/>
</dbReference>
<feature type="transmembrane region" description="Helical" evidence="8">
    <location>
        <begin position="380"/>
        <end position="402"/>
    </location>
</feature>
<comment type="subcellular location">
    <subcellularLocation>
        <location evidence="1">Cell membrane</location>
        <topology evidence="1">Multi-pass membrane protein</topology>
    </subcellularLocation>
</comment>
<dbReference type="Proteomes" id="UP000006695">
    <property type="component" value="Chromosome"/>
</dbReference>
<reference evidence="10 11" key="1">
    <citation type="submission" date="2007-05" db="EMBL/GenBank/DDBJ databases">
        <title>Complete sequence of Geobacter uraniireducens Rf4.</title>
        <authorList>
            <consortium name="US DOE Joint Genome Institute"/>
            <person name="Copeland A."/>
            <person name="Lucas S."/>
            <person name="Lapidus A."/>
            <person name="Barry K."/>
            <person name="Detter J.C."/>
            <person name="Glavina del Rio T."/>
            <person name="Hammon N."/>
            <person name="Israni S."/>
            <person name="Dalin E."/>
            <person name="Tice H."/>
            <person name="Pitluck S."/>
            <person name="Chertkov O."/>
            <person name="Brettin T."/>
            <person name="Bruce D."/>
            <person name="Han C."/>
            <person name="Schmutz J."/>
            <person name="Larimer F."/>
            <person name="Land M."/>
            <person name="Hauser L."/>
            <person name="Kyrpides N."/>
            <person name="Mikhailova N."/>
            <person name="Shelobolina E."/>
            <person name="Aklujkar M."/>
            <person name="Lovley D."/>
            <person name="Richardson P."/>
        </authorList>
    </citation>
    <scope>NUCLEOTIDE SEQUENCE [LARGE SCALE GENOMIC DNA]</scope>
    <source>
        <strain evidence="10 11">Rf4</strain>
    </source>
</reference>
<feature type="transmembrane region" description="Helical" evidence="8">
    <location>
        <begin position="81"/>
        <end position="102"/>
    </location>
</feature>
<keyword evidence="7 8" id="KW-0472">Membrane</keyword>
<keyword evidence="5 8" id="KW-0812">Transmembrane</keyword>
<dbReference type="EMBL" id="CP000698">
    <property type="protein sequence ID" value="ABQ27924.1"/>
    <property type="molecule type" value="Genomic_DNA"/>
</dbReference>
<dbReference type="GO" id="GO:0009103">
    <property type="term" value="P:lipopolysaccharide biosynthetic process"/>
    <property type="evidence" value="ECO:0007669"/>
    <property type="project" value="UniProtKB-ARBA"/>
</dbReference>
<dbReference type="InterPro" id="IPR038731">
    <property type="entry name" value="RgtA/B/C-like"/>
</dbReference>
<evidence type="ECO:0000256" key="8">
    <source>
        <dbReference type="SAM" id="Phobius"/>
    </source>
</evidence>
<evidence type="ECO:0000256" key="7">
    <source>
        <dbReference type="ARBA" id="ARBA00023136"/>
    </source>
</evidence>
<evidence type="ECO:0000256" key="4">
    <source>
        <dbReference type="ARBA" id="ARBA00022679"/>
    </source>
</evidence>
<evidence type="ECO:0000259" key="9">
    <source>
        <dbReference type="Pfam" id="PF13231"/>
    </source>
</evidence>
<dbReference type="STRING" id="351605.Gura_3772"/>
<dbReference type="GO" id="GO:0005886">
    <property type="term" value="C:plasma membrane"/>
    <property type="evidence" value="ECO:0007669"/>
    <property type="project" value="UniProtKB-SubCell"/>
</dbReference>
<proteinExistence type="predicted"/>
<keyword evidence="3" id="KW-0328">Glycosyltransferase</keyword>
<dbReference type="KEGG" id="gur:Gura_3772"/>
<evidence type="ECO:0000256" key="2">
    <source>
        <dbReference type="ARBA" id="ARBA00022475"/>
    </source>
</evidence>
<sequence>MLLKKWEYCLPIFACMLAFALRYHFLVTYRYPMMIHEQDAVGYMVVAKNIFQLQPLDTAGRPPGYPLVIALFALLPVDLEYAARLASIFMDALTVLPLFILARIYLSRIPALAVCLLWAFFSFSLIFTTSPLSQSSYLCYLLWGIVLLHQGVEKNGKGWLCGAGILFALSYLARPEGFVGFVCGFLVCLLPLIGKGNFNRKKVAAPLVFLLGFLLLAGPYLISLHNHIGQWALSPLTESHVKTADVVLTLNAKGELKKTGTGGSVWKDYYGTVPVFIDAVWANIKAFSRVYYSTFPIWMHLVSWAGMVILLWGRRAKNFIYMLILLAVTSPNYIVTIPKTHSYIYPIFTVMFVCFIAFFETAAKGVWRVVEKFRPVMKSAVYEAGLSVLLLLVVSYVSFGFYKQADANYQSPELVRQVMLTEKIYKGAGEIIKNNSQKNDVIMTRWGLVGYFADRPVITLPKGGVKEVVDYGRKNGARFLLIDTNSVLSRRQELIELLGPLEGKPVNPAYGIEVLSGNYFPDLGGFVIYRYLLK</sequence>
<feature type="transmembrane region" description="Helical" evidence="8">
    <location>
        <begin position="203"/>
        <end position="222"/>
    </location>
</feature>
<feature type="domain" description="Glycosyltransferase RgtA/B/C/D-like" evidence="9">
    <location>
        <begin position="61"/>
        <end position="216"/>
    </location>
</feature>
<evidence type="ECO:0000256" key="6">
    <source>
        <dbReference type="ARBA" id="ARBA00022989"/>
    </source>
</evidence>
<evidence type="ECO:0000256" key="3">
    <source>
        <dbReference type="ARBA" id="ARBA00022676"/>
    </source>
</evidence>
<feature type="transmembrane region" description="Helical" evidence="8">
    <location>
        <begin position="290"/>
        <end position="312"/>
    </location>
</feature>
<organism evidence="10 11">
    <name type="scientific">Geotalea uraniireducens (strain Rf4)</name>
    <name type="common">Geobacter uraniireducens</name>
    <dbReference type="NCBI Taxonomy" id="351605"/>
    <lineage>
        <taxon>Bacteria</taxon>
        <taxon>Pseudomonadati</taxon>
        <taxon>Thermodesulfobacteriota</taxon>
        <taxon>Desulfuromonadia</taxon>
        <taxon>Geobacterales</taxon>
        <taxon>Geobacteraceae</taxon>
        <taxon>Geotalea</taxon>
    </lineage>
</organism>
<feature type="transmembrane region" description="Helical" evidence="8">
    <location>
        <begin position="343"/>
        <end position="359"/>
    </location>
</feature>
<protein>
    <recommendedName>
        <fullName evidence="9">Glycosyltransferase RgtA/B/C/D-like domain-containing protein</fullName>
    </recommendedName>
</protein>
<accession>A5G806</accession>
<keyword evidence="4" id="KW-0808">Transferase</keyword>
<feature type="transmembrane region" description="Helical" evidence="8">
    <location>
        <begin position="109"/>
        <end position="126"/>
    </location>
</feature>
<feature type="transmembrane region" description="Helical" evidence="8">
    <location>
        <begin position="7"/>
        <end position="25"/>
    </location>
</feature>
<keyword evidence="6 8" id="KW-1133">Transmembrane helix</keyword>
<feature type="transmembrane region" description="Helical" evidence="8">
    <location>
        <begin position="319"/>
        <end position="337"/>
    </location>
</feature>